<evidence type="ECO:0000256" key="3">
    <source>
        <dbReference type="PROSITE-ProRule" id="PRU00708"/>
    </source>
</evidence>
<name>A0A438K8H7_VITVI</name>
<feature type="repeat" description="PPR" evidence="3">
    <location>
        <begin position="86"/>
        <end position="116"/>
    </location>
</feature>
<feature type="compositionally biased region" description="Basic residues" evidence="4">
    <location>
        <begin position="634"/>
        <end position="648"/>
    </location>
</feature>
<evidence type="ECO:0000256" key="1">
    <source>
        <dbReference type="ARBA" id="ARBA00022737"/>
    </source>
</evidence>
<dbReference type="EMBL" id="QGNW01000013">
    <property type="protein sequence ID" value="RVX17503.1"/>
    <property type="molecule type" value="Genomic_DNA"/>
</dbReference>
<dbReference type="Pfam" id="PF13812">
    <property type="entry name" value="PPR_3"/>
    <property type="match status" value="1"/>
</dbReference>
<dbReference type="PROSITE" id="PS51371">
    <property type="entry name" value="CBS"/>
    <property type="match status" value="1"/>
</dbReference>
<accession>A0A438K8H7</accession>
<sequence length="848" mass="87800">MQHVHALSSSHGTLALSSGLRSSFPSSAPIRCRFPRKLSSDVPQNLSHKPNLKRLTSRIVQLTRRRQLDQIFEEIEIAKRRHGKLNTIVMNAVMEACVHCGDVDLALKVFDEMTKPESCGVDNVTYGTLLKGLGEARRIDDAFQLLESVEQGTAVGSPELSAPLVCSLLNALTEAGDLRRANGLLARYGSVLHEDGSPSILMYNLLMKGYITAGFPMAALSVHDEILQQGLKPDRLTYNTLIFACVKTEKLDTAMRYFEEMKENAQKTIDVDLFPDAITYTTLLKGFGHAKDLLSVQKIVMEMKSSNNLFVDRTAYTAIVDALLNCGSSKGALCIFGEIIKRAGQNFNLRPKPHLYISMMSALAARGDYNLVKSLHKRMRPDSAGTISPAVQIEADQLLMEAALNDGQVDAATHHLSNIITRWKGICWRSRGGMVAVRLEALLGFTRSMFSPYLLPQVSPADPIENIMMPFEEARPLLATLDLKRVVMRFYKDSVVPVIDDWGSCVGLLHHEDCRELDAPVSTMMRSPPPCVTTTTSIGRVADLILEKRYKMVVVVKYSNLYGSSYSSSLRAVGVFTSEQLFKLAMASEMPGQEFPVEKRTMQQCQAGGGGHSVSSPGDIGGGDGTGIPTGGGRRSKGTGHPKLLHGGHTALRHGWHIVHEGNTGSGGNAIAASALTAEHNQNEEPPNNMVSVVSVLAFQFVADGASGGGVSLGGGAGTGASGGVSLGGGAGTGASGGGVSLGGGAGTGAGSGVTLGGGAGTGAGGGGVSLGSGSGTGARGRVFLGGGAGTGAGGGGVSLGGGAGIGAGGGGGEGGGGVTLGGGAGTGTGGGGGGGRHGLPIQGGQIP</sequence>
<keyword evidence="2" id="KW-0129">CBS domain</keyword>
<evidence type="ECO:0000259" key="5">
    <source>
        <dbReference type="PROSITE" id="PS51371"/>
    </source>
</evidence>
<dbReference type="Gene3D" id="3.10.580.10">
    <property type="entry name" value="CBS-domain"/>
    <property type="match status" value="1"/>
</dbReference>
<evidence type="ECO:0000313" key="6">
    <source>
        <dbReference type="EMBL" id="RVX17503.1"/>
    </source>
</evidence>
<dbReference type="Pfam" id="PF00571">
    <property type="entry name" value="CBS"/>
    <property type="match status" value="1"/>
</dbReference>
<feature type="region of interest" description="Disordered" evidence="4">
    <location>
        <begin position="605"/>
        <end position="648"/>
    </location>
</feature>
<reference evidence="6 7" key="1">
    <citation type="journal article" date="2018" name="PLoS Genet.">
        <title>Population sequencing reveals clonal diversity and ancestral inbreeding in the grapevine cultivar Chardonnay.</title>
        <authorList>
            <person name="Roach M.J."/>
            <person name="Johnson D.L."/>
            <person name="Bohlmann J."/>
            <person name="van Vuuren H.J."/>
            <person name="Jones S.J."/>
            <person name="Pretorius I.S."/>
            <person name="Schmidt S.A."/>
            <person name="Borneman A.R."/>
        </authorList>
    </citation>
    <scope>NUCLEOTIDE SEQUENCE [LARGE SCALE GENOMIC DNA]</scope>
    <source>
        <strain evidence="7">cv. Chardonnay</strain>
        <tissue evidence="6">Leaf</tissue>
    </source>
</reference>
<feature type="compositionally biased region" description="Gly residues" evidence="4">
    <location>
        <begin position="619"/>
        <end position="633"/>
    </location>
</feature>
<proteinExistence type="predicted"/>
<feature type="region of interest" description="Disordered" evidence="4">
    <location>
        <begin position="821"/>
        <end position="848"/>
    </location>
</feature>
<dbReference type="Gene3D" id="1.25.40.10">
    <property type="entry name" value="Tetratricopeptide repeat domain"/>
    <property type="match status" value="3"/>
</dbReference>
<dbReference type="InterPro" id="IPR046342">
    <property type="entry name" value="CBS_dom_sf"/>
</dbReference>
<evidence type="ECO:0000256" key="4">
    <source>
        <dbReference type="SAM" id="MobiDB-lite"/>
    </source>
</evidence>
<feature type="repeat" description="PPR" evidence="3">
    <location>
        <begin position="234"/>
        <end position="268"/>
    </location>
</feature>
<dbReference type="Proteomes" id="UP000288805">
    <property type="component" value="Unassembled WGS sequence"/>
</dbReference>
<comment type="caution">
    <text evidence="6">The sequence shown here is derived from an EMBL/GenBank/DDBJ whole genome shotgun (WGS) entry which is preliminary data.</text>
</comment>
<dbReference type="AlphaFoldDB" id="A0A438K8H7"/>
<dbReference type="Pfam" id="PF01535">
    <property type="entry name" value="PPR"/>
    <property type="match status" value="1"/>
</dbReference>
<keyword evidence="1" id="KW-0677">Repeat</keyword>
<dbReference type="InterPro" id="IPR002885">
    <property type="entry name" value="PPR_rpt"/>
</dbReference>
<dbReference type="SUPFAM" id="SSF54631">
    <property type="entry name" value="CBS-domain pair"/>
    <property type="match status" value="1"/>
</dbReference>
<evidence type="ECO:0000313" key="7">
    <source>
        <dbReference type="Proteomes" id="UP000288805"/>
    </source>
</evidence>
<dbReference type="InterPro" id="IPR000644">
    <property type="entry name" value="CBS_dom"/>
</dbReference>
<protein>
    <submittedName>
        <fullName evidence="6">Pentatricopeptide repeat-containing protein</fullName>
    </submittedName>
</protein>
<dbReference type="PANTHER" id="PTHR47581">
    <property type="entry name" value="OS09G0431600 PROTEIN"/>
    <property type="match status" value="1"/>
</dbReference>
<dbReference type="Pfam" id="PF13041">
    <property type="entry name" value="PPR_2"/>
    <property type="match status" value="2"/>
</dbReference>
<feature type="domain" description="CBS" evidence="5">
    <location>
        <begin position="524"/>
        <end position="592"/>
    </location>
</feature>
<dbReference type="PANTHER" id="PTHR47581:SF2">
    <property type="entry name" value="OS09G0431600 PROTEIN"/>
    <property type="match status" value="1"/>
</dbReference>
<feature type="compositionally biased region" description="Gly residues" evidence="4">
    <location>
        <begin position="821"/>
        <end position="838"/>
    </location>
</feature>
<dbReference type="PROSITE" id="PS51375">
    <property type="entry name" value="PPR"/>
    <property type="match status" value="4"/>
</dbReference>
<organism evidence="6 7">
    <name type="scientific">Vitis vinifera</name>
    <name type="common">Grape</name>
    <dbReference type="NCBI Taxonomy" id="29760"/>
    <lineage>
        <taxon>Eukaryota</taxon>
        <taxon>Viridiplantae</taxon>
        <taxon>Streptophyta</taxon>
        <taxon>Embryophyta</taxon>
        <taxon>Tracheophyta</taxon>
        <taxon>Spermatophyta</taxon>
        <taxon>Magnoliopsida</taxon>
        <taxon>eudicotyledons</taxon>
        <taxon>Gunneridae</taxon>
        <taxon>Pentapetalae</taxon>
        <taxon>rosids</taxon>
        <taxon>Vitales</taxon>
        <taxon>Vitaceae</taxon>
        <taxon>Viteae</taxon>
        <taxon>Vitis</taxon>
    </lineage>
</organism>
<feature type="repeat" description="PPR" evidence="3">
    <location>
        <begin position="122"/>
        <end position="152"/>
    </location>
</feature>
<dbReference type="InterPro" id="IPR011990">
    <property type="entry name" value="TPR-like_helical_dom_sf"/>
</dbReference>
<dbReference type="NCBIfam" id="TIGR00756">
    <property type="entry name" value="PPR"/>
    <property type="match status" value="4"/>
</dbReference>
<feature type="repeat" description="PPR" evidence="3">
    <location>
        <begin position="199"/>
        <end position="233"/>
    </location>
</feature>
<gene>
    <name evidence="6" type="primary">CBSPPR1_2</name>
    <name evidence="6" type="ORF">CK203_003697</name>
</gene>
<dbReference type="InterPro" id="IPR044781">
    <property type="entry name" value="At5g10690-like"/>
</dbReference>
<evidence type="ECO:0000256" key="2">
    <source>
        <dbReference type="PROSITE-ProRule" id="PRU00703"/>
    </source>
</evidence>